<reference evidence="2 3" key="1">
    <citation type="submission" date="2021-06" db="EMBL/GenBank/DDBJ databases">
        <title>Caerostris extrusa draft genome.</title>
        <authorList>
            <person name="Kono N."/>
            <person name="Arakawa K."/>
        </authorList>
    </citation>
    <scope>NUCLEOTIDE SEQUENCE [LARGE SCALE GENOMIC DNA]</scope>
</reference>
<protein>
    <submittedName>
        <fullName evidence="2">Uncharacterized protein</fullName>
    </submittedName>
</protein>
<organism evidence="2 3">
    <name type="scientific">Caerostris extrusa</name>
    <name type="common">Bark spider</name>
    <name type="synonym">Caerostris bankana</name>
    <dbReference type="NCBI Taxonomy" id="172846"/>
    <lineage>
        <taxon>Eukaryota</taxon>
        <taxon>Metazoa</taxon>
        <taxon>Ecdysozoa</taxon>
        <taxon>Arthropoda</taxon>
        <taxon>Chelicerata</taxon>
        <taxon>Arachnida</taxon>
        <taxon>Araneae</taxon>
        <taxon>Araneomorphae</taxon>
        <taxon>Entelegynae</taxon>
        <taxon>Araneoidea</taxon>
        <taxon>Araneidae</taxon>
        <taxon>Caerostris</taxon>
    </lineage>
</organism>
<proteinExistence type="predicted"/>
<evidence type="ECO:0000313" key="3">
    <source>
        <dbReference type="Proteomes" id="UP001054945"/>
    </source>
</evidence>
<evidence type="ECO:0000256" key="1">
    <source>
        <dbReference type="SAM" id="MobiDB-lite"/>
    </source>
</evidence>
<sequence length="117" mass="12905">MLISSSSGFKYSSPNESNHFSSRLDNASLRGHTSMGHHVDSPQFTEDSSKELKTKLTNTIKIAKPAASVDSSNSNIKRCEDLIDTKVHVHGNFFYSPAVELEKGYDSNVFNEIISPV</sequence>
<feature type="region of interest" description="Disordered" evidence="1">
    <location>
        <begin position="1"/>
        <end position="50"/>
    </location>
</feature>
<feature type="compositionally biased region" description="Polar residues" evidence="1">
    <location>
        <begin position="1"/>
        <end position="25"/>
    </location>
</feature>
<keyword evidence="3" id="KW-1185">Reference proteome</keyword>
<evidence type="ECO:0000313" key="2">
    <source>
        <dbReference type="EMBL" id="GIX67777.1"/>
    </source>
</evidence>
<name>A0AAV4M5P1_CAEEX</name>
<dbReference type="AlphaFoldDB" id="A0AAV4M5P1"/>
<dbReference type="Proteomes" id="UP001054945">
    <property type="component" value="Unassembled WGS sequence"/>
</dbReference>
<gene>
    <name evidence="2" type="ORF">CEXT_210981</name>
</gene>
<accession>A0AAV4M5P1</accession>
<dbReference type="EMBL" id="BPLR01019431">
    <property type="protein sequence ID" value="GIX67777.1"/>
    <property type="molecule type" value="Genomic_DNA"/>
</dbReference>
<comment type="caution">
    <text evidence="2">The sequence shown here is derived from an EMBL/GenBank/DDBJ whole genome shotgun (WGS) entry which is preliminary data.</text>
</comment>